<dbReference type="RefSeq" id="WP_031139620.1">
    <property type="nucleotide sequence ID" value="NZ_JBMVBE010000009.1"/>
</dbReference>
<protein>
    <submittedName>
        <fullName evidence="1">Uncharacterized protein</fullName>
    </submittedName>
</protein>
<comment type="caution">
    <text evidence="1">The sequence shown here is derived from an EMBL/GenBank/DDBJ whole genome shotgun (WGS) entry which is preliminary data.</text>
</comment>
<sequence>MPRPRLLGQFRLASITHSDDDESEEIPPDALRAVVEHAVWLPGLPVLEPGRATRPSPVITG</sequence>
<name>A0A0M2GHT2_9ACTN</name>
<proteinExistence type="predicted"/>
<dbReference type="EMBL" id="JYJH01000017">
    <property type="protein sequence ID" value="KJK37204.1"/>
    <property type="molecule type" value="Genomic_DNA"/>
</dbReference>
<evidence type="ECO:0000313" key="2">
    <source>
        <dbReference type="Proteomes" id="UP000034786"/>
    </source>
</evidence>
<dbReference type="STRING" id="284040.UK15_22710"/>
<organism evidence="1 2">
    <name type="scientific">Streptomyces variegatus</name>
    <dbReference type="NCBI Taxonomy" id="284040"/>
    <lineage>
        <taxon>Bacteria</taxon>
        <taxon>Bacillati</taxon>
        <taxon>Actinomycetota</taxon>
        <taxon>Actinomycetes</taxon>
        <taxon>Kitasatosporales</taxon>
        <taxon>Streptomycetaceae</taxon>
        <taxon>Streptomyces</taxon>
    </lineage>
</organism>
<evidence type="ECO:0000313" key="1">
    <source>
        <dbReference type="EMBL" id="KJK37204.1"/>
    </source>
</evidence>
<dbReference type="Proteomes" id="UP000034786">
    <property type="component" value="Unassembled WGS sequence"/>
</dbReference>
<reference evidence="2" key="1">
    <citation type="submission" date="2015-02" db="EMBL/GenBank/DDBJ databases">
        <authorList>
            <person name="Ju K.-S."/>
            <person name="Doroghazi J.R."/>
            <person name="Metcalf W."/>
        </authorList>
    </citation>
    <scope>NUCLEOTIDE SEQUENCE [LARGE SCALE GENOMIC DNA]</scope>
    <source>
        <strain evidence="2">NRRL B-16380</strain>
    </source>
</reference>
<keyword evidence="2" id="KW-1185">Reference proteome</keyword>
<dbReference type="PATRIC" id="fig|284040.3.peg.2450"/>
<dbReference type="AlphaFoldDB" id="A0A0M2GHT2"/>
<accession>A0A0M2GHT2</accession>
<gene>
    <name evidence="1" type="ORF">UK15_22710</name>
</gene>